<dbReference type="Pfam" id="PF00078">
    <property type="entry name" value="RVT_1"/>
    <property type="match status" value="1"/>
</dbReference>
<proteinExistence type="predicted"/>
<dbReference type="Proteomes" id="UP000054047">
    <property type="component" value="Unassembled WGS sequence"/>
</dbReference>
<feature type="non-terminal residue" evidence="2">
    <location>
        <position position="1"/>
    </location>
</feature>
<dbReference type="AlphaFoldDB" id="A0A0C2CC39"/>
<dbReference type="PANTHER" id="PTHR19446">
    <property type="entry name" value="REVERSE TRANSCRIPTASES"/>
    <property type="match status" value="1"/>
</dbReference>
<reference evidence="2 3" key="1">
    <citation type="submission" date="2013-12" db="EMBL/GenBank/DDBJ databases">
        <title>Draft genome of the parsitic nematode Ancylostoma duodenale.</title>
        <authorList>
            <person name="Mitreva M."/>
        </authorList>
    </citation>
    <scope>NUCLEOTIDE SEQUENCE [LARGE SCALE GENOMIC DNA]</scope>
    <source>
        <strain evidence="2 3">Zhejiang</strain>
    </source>
</reference>
<gene>
    <name evidence="2" type="ORF">ANCDUO_22549</name>
</gene>
<keyword evidence="3" id="KW-1185">Reference proteome</keyword>
<dbReference type="OrthoDB" id="410104at2759"/>
<feature type="domain" description="Reverse transcriptase" evidence="1">
    <location>
        <begin position="76"/>
        <end position="177"/>
    </location>
</feature>
<evidence type="ECO:0000313" key="3">
    <source>
        <dbReference type="Proteomes" id="UP000054047"/>
    </source>
</evidence>
<protein>
    <recommendedName>
        <fullName evidence="1">Reverse transcriptase domain-containing protein</fullName>
    </recommendedName>
</protein>
<organism evidence="2 3">
    <name type="scientific">Ancylostoma duodenale</name>
    <dbReference type="NCBI Taxonomy" id="51022"/>
    <lineage>
        <taxon>Eukaryota</taxon>
        <taxon>Metazoa</taxon>
        <taxon>Ecdysozoa</taxon>
        <taxon>Nematoda</taxon>
        <taxon>Chromadorea</taxon>
        <taxon>Rhabditida</taxon>
        <taxon>Rhabditina</taxon>
        <taxon>Rhabditomorpha</taxon>
        <taxon>Strongyloidea</taxon>
        <taxon>Ancylostomatidae</taxon>
        <taxon>Ancylostomatinae</taxon>
        <taxon>Ancylostoma</taxon>
    </lineage>
</organism>
<dbReference type="InterPro" id="IPR000477">
    <property type="entry name" value="RT_dom"/>
</dbReference>
<accession>A0A0C2CC39</accession>
<name>A0A0C2CC39_9BILA</name>
<evidence type="ECO:0000313" key="2">
    <source>
        <dbReference type="EMBL" id="KIH47392.1"/>
    </source>
</evidence>
<sequence>CTKEEVPPILAHEVRNALEKMKIGKTPGPDHITVEMLIGGYHVLGKPLTTFINERLTKEHLPTSLADSVISLLFKKGDPMDIQNFRPVALHSTVYKLFSSILRQRMLSCLVSNQPVEQAGFRQKSSTVDHIHAVNQLIEKSCEYKFSLYIALVDYSKAFDPVEQDVIWNSLLCQGIHPSPSSVERLH</sequence>
<dbReference type="CDD" id="cd01650">
    <property type="entry name" value="RT_nLTR_like"/>
    <property type="match status" value="1"/>
</dbReference>
<evidence type="ECO:0000259" key="1">
    <source>
        <dbReference type="Pfam" id="PF00078"/>
    </source>
</evidence>
<dbReference type="EMBL" id="KN767782">
    <property type="protein sequence ID" value="KIH47392.1"/>
    <property type="molecule type" value="Genomic_DNA"/>
</dbReference>